<dbReference type="Pfam" id="PF12636">
    <property type="entry name" value="DUF3781"/>
    <property type="match status" value="1"/>
</dbReference>
<evidence type="ECO:0000313" key="2">
    <source>
        <dbReference type="Proteomes" id="UP000243374"/>
    </source>
</evidence>
<dbReference type="Proteomes" id="UP000243374">
    <property type="component" value="Unassembled WGS sequence"/>
</dbReference>
<accession>A0A662Z682</accession>
<dbReference type="AlphaFoldDB" id="A0A662Z682"/>
<dbReference type="OrthoDB" id="9814400at2"/>
<gene>
    <name evidence="1" type="ORF">SAMN04487865_100227</name>
</gene>
<protein>
    <recommendedName>
        <fullName evidence="3">DUF3781 domain-containing protein</fullName>
    </recommendedName>
</protein>
<reference evidence="1 2" key="1">
    <citation type="submission" date="2016-10" db="EMBL/GenBank/DDBJ databases">
        <authorList>
            <person name="Varghese N."/>
            <person name="Submissions S."/>
        </authorList>
    </citation>
    <scope>NUCLEOTIDE SEQUENCE [LARGE SCALE GENOMIC DNA]</scope>
    <source>
        <strain evidence="1 2">22B</strain>
    </source>
</reference>
<organism evidence="1 2">
    <name type="scientific">Succinivibrio dextrinosolvens</name>
    <dbReference type="NCBI Taxonomy" id="83771"/>
    <lineage>
        <taxon>Bacteria</taxon>
        <taxon>Pseudomonadati</taxon>
        <taxon>Pseudomonadota</taxon>
        <taxon>Gammaproteobacteria</taxon>
        <taxon>Aeromonadales</taxon>
        <taxon>Succinivibrionaceae</taxon>
        <taxon>Succinivibrio</taxon>
    </lineage>
</organism>
<name>A0A662Z682_9GAMM</name>
<evidence type="ECO:0008006" key="3">
    <source>
        <dbReference type="Google" id="ProtNLM"/>
    </source>
</evidence>
<evidence type="ECO:0000313" key="1">
    <source>
        <dbReference type="EMBL" id="SFJ78053.1"/>
    </source>
</evidence>
<dbReference type="RefSeq" id="WP_074838290.1">
    <property type="nucleotide sequence ID" value="NZ_CP047056.1"/>
</dbReference>
<keyword evidence="2" id="KW-1185">Reference proteome</keyword>
<dbReference type="InterPro" id="IPR024229">
    <property type="entry name" value="DUF3781"/>
</dbReference>
<proteinExistence type="predicted"/>
<dbReference type="EMBL" id="FOSF01000002">
    <property type="protein sequence ID" value="SFJ78053.1"/>
    <property type="molecule type" value="Genomic_DNA"/>
</dbReference>
<sequence>MDNSRELLNNLSKLHTTELGVQRIKRNLKLGDIDVVDFCRKQISSEDCTILRQGKNWYCSKEETVITVNAYSYTIITAHIKKTQL</sequence>